<reference evidence="1 2" key="1">
    <citation type="journal article" date="2006" name="Genome Res.">
        <title>Massive genome erosion and functional adaptations provide insights into the symbiotic lifestyle of Sodalis glossinidius in the tsetse host.</title>
        <authorList>
            <person name="Toh H."/>
            <person name="Weiss B.L."/>
            <person name="Perkin S.A.H."/>
            <person name="Yamashita A."/>
            <person name="Oshima K."/>
            <person name="Hattori M."/>
            <person name="Aksoy S."/>
        </authorList>
    </citation>
    <scope>NUCLEOTIDE SEQUENCE [LARGE SCALE GENOMIC DNA]</scope>
    <source>
        <strain evidence="2">morsitans</strain>
    </source>
</reference>
<organism evidence="1 2">
    <name type="scientific">Sodalis glossinidius (strain morsitans)</name>
    <dbReference type="NCBI Taxonomy" id="343509"/>
    <lineage>
        <taxon>Bacteria</taxon>
        <taxon>Pseudomonadati</taxon>
        <taxon>Pseudomonadota</taxon>
        <taxon>Gammaproteobacteria</taxon>
        <taxon>Enterobacterales</taxon>
        <taxon>Bruguierivoracaceae</taxon>
        <taxon>Sodalis</taxon>
    </lineage>
</organism>
<accession>Q2NWA5</accession>
<evidence type="ECO:0000313" key="2">
    <source>
        <dbReference type="Proteomes" id="UP000001932"/>
    </source>
</evidence>
<dbReference type="AlphaFoldDB" id="Q2NWA5"/>
<dbReference type="STRING" id="343509.SG0295"/>
<sequence>MNKKYTGLMWLWRATVYSVQGLYATWRHEAAFRQEVTGCSCHCRRLLAGCWRHQPAIAYSSRHIGGRGGTA</sequence>
<dbReference type="GO" id="GO:0016301">
    <property type="term" value="F:kinase activity"/>
    <property type="evidence" value="ECO:0007669"/>
    <property type="project" value="UniProtKB-KW"/>
</dbReference>
<name>Q2NWA5_SODGM</name>
<evidence type="ECO:0000313" key="1">
    <source>
        <dbReference type="EMBL" id="BAE73570.1"/>
    </source>
</evidence>
<proteinExistence type="predicted"/>
<dbReference type="eggNOG" id="COG0818">
    <property type="taxonomic scope" value="Bacteria"/>
</dbReference>
<protein>
    <submittedName>
        <fullName evidence="1">Diacylglycerol kinase</fullName>
    </submittedName>
</protein>
<keyword evidence="1" id="KW-0808">Transferase</keyword>
<dbReference type="EMBL" id="AP008232">
    <property type="protein sequence ID" value="BAE73570.1"/>
    <property type="molecule type" value="Genomic_DNA"/>
</dbReference>
<dbReference type="KEGG" id="sgl:SG0295"/>
<dbReference type="HOGENOM" id="CLU_2737898_0_0_6"/>
<gene>
    <name evidence="1" type="ordered locus">SG0295</name>
</gene>
<keyword evidence="2" id="KW-1185">Reference proteome</keyword>
<dbReference type="Proteomes" id="UP000001932">
    <property type="component" value="Chromosome"/>
</dbReference>
<keyword evidence="1" id="KW-0418">Kinase</keyword>